<dbReference type="OrthoDB" id="1132102at2"/>
<dbReference type="AlphaFoldDB" id="A0A0D0GK01"/>
<evidence type="ECO:0000313" key="1">
    <source>
        <dbReference type="EMBL" id="KIO76480.1"/>
    </source>
</evidence>
<dbReference type="Proteomes" id="UP000032049">
    <property type="component" value="Unassembled WGS sequence"/>
</dbReference>
<dbReference type="EMBL" id="JXRA01000061">
    <property type="protein sequence ID" value="KIO76480.1"/>
    <property type="molecule type" value="Genomic_DNA"/>
</dbReference>
<sequence>MSSHHIVREKQEPALYIHNLGNFDEEYLGQILEWSPTLVVNSAIYEKVISLGLKVDVVLNAADGLVPQENTKSIIGPGDDYNTVLNYLISEKYPAVNIIDDQKALSDLAFYLPKINIVLFTATEKSYAVKTGFSVWKPAGSIFLIDVVSYFEATNLMQKEEREFEVVKDGFVELTFNTEYVFLTEKI</sequence>
<dbReference type="GO" id="GO:0016301">
    <property type="term" value="F:kinase activity"/>
    <property type="evidence" value="ECO:0007669"/>
    <property type="project" value="UniProtKB-KW"/>
</dbReference>
<keyword evidence="1" id="KW-0808">Transferase</keyword>
<accession>A0A0D0GK01</accession>
<reference evidence="1 2" key="1">
    <citation type="submission" date="2015-01" db="EMBL/GenBank/DDBJ databases">
        <title>Draft genome sequence of Pedobacter sp. NL19 isolated from sludge of an effluent treatment pond in an abandoned uranium mine.</title>
        <authorList>
            <person name="Santos T."/>
            <person name="Caetano T."/>
            <person name="Covas C."/>
            <person name="Cruz A."/>
            <person name="Mendo S."/>
        </authorList>
    </citation>
    <scope>NUCLEOTIDE SEQUENCE [LARGE SCALE GENOMIC DNA]</scope>
    <source>
        <strain evidence="1 2">NL19</strain>
    </source>
</reference>
<gene>
    <name evidence="1" type="ORF">TH53_14685</name>
</gene>
<proteinExistence type="predicted"/>
<keyword evidence="1" id="KW-0418">Kinase</keyword>
<keyword evidence="2" id="KW-1185">Reference proteome</keyword>
<dbReference type="RefSeq" id="WP_041882984.1">
    <property type="nucleotide sequence ID" value="NZ_CP157278.1"/>
</dbReference>
<name>A0A0D0GK01_9SPHI</name>
<protein>
    <submittedName>
        <fullName evidence="1">Thiamine pyrophosphokinase</fullName>
    </submittedName>
</protein>
<organism evidence="1 2">
    <name type="scientific">Pedobacter lusitanus</name>
    <dbReference type="NCBI Taxonomy" id="1503925"/>
    <lineage>
        <taxon>Bacteria</taxon>
        <taxon>Pseudomonadati</taxon>
        <taxon>Bacteroidota</taxon>
        <taxon>Sphingobacteriia</taxon>
        <taxon>Sphingobacteriales</taxon>
        <taxon>Sphingobacteriaceae</taxon>
        <taxon>Pedobacter</taxon>
    </lineage>
</organism>
<dbReference type="STRING" id="1503925.TH53_14685"/>
<comment type="caution">
    <text evidence="1">The sequence shown here is derived from an EMBL/GenBank/DDBJ whole genome shotgun (WGS) entry which is preliminary data.</text>
</comment>
<evidence type="ECO:0000313" key="2">
    <source>
        <dbReference type="Proteomes" id="UP000032049"/>
    </source>
</evidence>